<sequence>MVTFLRRKKVDRFSIGEETALDRKGKVDGSSLLDGNGDPTDGSLYNSQTHSKKAAQKKKGDDKTENHSHPNQPAMTDIHGITKGSANSRPLYPAHNESLPSPINCPKPVSFAPKKSTVWSKLRR</sequence>
<reference evidence="2" key="2">
    <citation type="submission" date="2011-02" db="EMBL/GenBank/DDBJ databases">
        <authorList>
            <person name="MacLean D."/>
        </authorList>
    </citation>
    <scope>NUCLEOTIDE SEQUENCE</scope>
</reference>
<organism evidence="2">
    <name type="scientific">Albugo laibachii Nc14</name>
    <dbReference type="NCBI Taxonomy" id="890382"/>
    <lineage>
        <taxon>Eukaryota</taxon>
        <taxon>Sar</taxon>
        <taxon>Stramenopiles</taxon>
        <taxon>Oomycota</taxon>
        <taxon>Peronosporomycetes</taxon>
        <taxon>Albuginales</taxon>
        <taxon>Albuginaceae</taxon>
        <taxon>Albugo</taxon>
    </lineage>
</organism>
<proteinExistence type="predicted"/>
<feature type="region of interest" description="Disordered" evidence="1">
    <location>
        <begin position="25"/>
        <end position="124"/>
    </location>
</feature>
<reference evidence="2" key="1">
    <citation type="journal article" date="2011" name="PLoS Biol.">
        <title>Gene gain and loss during evolution of obligate parasitism in the white rust pathogen of Arabidopsis thaliana.</title>
        <authorList>
            <person name="Kemen E."/>
            <person name="Gardiner A."/>
            <person name="Schultz-Larsen T."/>
            <person name="Kemen A.C."/>
            <person name="Balmuth A.L."/>
            <person name="Robert-Seilaniantz A."/>
            <person name="Bailey K."/>
            <person name="Holub E."/>
            <person name="Studholme D.J."/>
            <person name="Maclean D."/>
            <person name="Jones J.D."/>
        </authorList>
    </citation>
    <scope>NUCLEOTIDE SEQUENCE</scope>
</reference>
<dbReference type="EMBL" id="FR824127">
    <property type="protein sequence ID" value="CCA19918.1"/>
    <property type="molecule type" value="Genomic_DNA"/>
</dbReference>
<evidence type="ECO:0000313" key="2">
    <source>
        <dbReference type="EMBL" id="CCA19918.1"/>
    </source>
</evidence>
<dbReference type="AlphaFoldDB" id="F0WFD6"/>
<protein>
    <submittedName>
        <fullName evidence="2">AlNc14C82G5326 protein</fullName>
    </submittedName>
</protein>
<feature type="compositionally biased region" description="Basic and acidic residues" evidence="1">
    <location>
        <begin position="58"/>
        <end position="68"/>
    </location>
</feature>
<name>F0WFD6_9STRA</name>
<evidence type="ECO:0000256" key="1">
    <source>
        <dbReference type="SAM" id="MobiDB-lite"/>
    </source>
</evidence>
<dbReference type="HOGENOM" id="CLU_2054050_0_0_1"/>
<gene>
    <name evidence="2" type="primary">AlNc14C82G5326</name>
    <name evidence="2" type="ORF">ALNC14_060610</name>
</gene>
<accession>F0WFD6</accession>